<dbReference type="Proteomes" id="UP001153954">
    <property type="component" value="Unassembled WGS sequence"/>
</dbReference>
<keyword evidence="2" id="KW-1185">Reference proteome</keyword>
<sequence>MAKLIIKTGFRAITHDITFQPQTTNKGKELILAQHVQDVKEIKCEDDRSHTIEARVIRQTSVTSTP</sequence>
<evidence type="ECO:0000313" key="2">
    <source>
        <dbReference type="Proteomes" id="UP001153954"/>
    </source>
</evidence>
<gene>
    <name evidence="1" type="ORF">EEDITHA_LOCUS11071</name>
</gene>
<organism evidence="1 2">
    <name type="scientific">Euphydryas editha</name>
    <name type="common">Edith's checkerspot</name>
    <dbReference type="NCBI Taxonomy" id="104508"/>
    <lineage>
        <taxon>Eukaryota</taxon>
        <taxon>Metazoa</taxon>
        <taxon>Ecdysozoa</taxon>
        <taxon>Arthropoda</taxon>
        <taxon>Hexapoda</taxon>
        <taxon>Insecta</taxon>
        <taxon>Pterygota</taxon>
        <taxon>Neoptera</taxon>
        <taxon>Endopterygota</taxon>
        <taxon>Lepidoptera</taxon>
        <taxon>Glossata</taxon>
        <taxon>Ditrysia</taxon>
        <taxon>Papilionoidea</taxon>
        <taxon>Nymphalidae</taxon>
        <taxon>Nymphalinae</taxon>
        <taxon>Euphydryas</taxon>
    </lineage>
</organism>
<dbReference type="AlphaFoldDB" id="A0AAU9UC21"/>
<comment type="caution">
    <text evidence="1">The sequence shown here is derived from an EMBL/GenBank/DDBJ whole genome shotgun (WGS) entry which is preliminary data.</text>
</comment>
<dbReference type="EMBL" id="CAKOGL010000015">
    <property type="protein sequence ID" value="CAH2095642.1"/>
    <property type="molecule type" value="Genomic_DNA"/>
</dbReference>
<evidence type="ECO:0000313" key="1">
    <source>
        <dbReference type="EMBL" id="CAH2095642.1"/>
    </source>
</evidence>
<proteinExistence type="predicted"/>
<protein>
    <submittedName>
        <fullName evidence="1">Uncharacterized protein</fullName>
    </submittedName>
</protein>
<name>A0AAU9UC21_EUPED</name>
<accession>A0AAU9UC21</accession>
<reference evidence="1" key="1">
    <citation type="submission" date="2022-03" db="EMBL/GenBank/DDBJ databases">
        <authorList>
            <person name="Tunstrom K."/>
        </authorList>
    </citation>
    <scope>NUCLEOTIDE SEQUENCE</scope>
</reference>